<feature type="transmembrane region" description="Helical" evidence="1">
    <location>
        <begin position="6"/>
        <end position="26"/>
    </location>
</feature>
<evidence type="ECO:0000256" key="1">
    <source>
        <dbReference type="SAM" id="Phobius"/>
    </source>
</evidence>
<proteinExistence type="predicted"/>
<evidence type="ECO:0008006" key="4">
    <source>
        <dbReference type="Google" id="ProtNLM"/>
    </source>
</evidence>
<name>A0ABT4C031_9LACT</name>
<evidence type="ECO:0000313" key="3">
    <source>
        <dbReference type="Proteomes" id="UP001072007"/>
    </source>
</evidence>
<feature type="transmembrane region" description="Helical" evidence="1">
    <location>
        <begin position="38"/>
        <end position="61"/>
    </location>
</feature>
<evidence type="ECO:0000313" key="2">
    <source>
        <dbReference type="EMBL" id="MCY3024923.1"/>
    </source>
</evidence>
<organism evidence="2 3">
    <name type="scientific">Aerococcus loyolae</name>
    <dbReference type="NCBI Taxonomy" id="2976809"/>
    <lineage>
        <taxon>Bacteria</taxon>
        <taxon>Bacillati</taxon>
        <taxon>Bacillota</taxon>
        <taxon>Bacilli</taxon>
        <taxon>Lactobacillales</taxon>
        <taxon>Aerococcaceae</taxon>
        <taxon>Aerococcus</taxon>
    </lineage>
</organism>
<accession>A0ABT4C031</accession>
<sequence>MPRTAILVIILSLSLLSMLILIGLIIYRKIKNKSIKYFSIATLASLVIAIICFVAIGTSGINPNDPLSTKLEIARLFGTDYTDIVVTDEERHGEIYKQYNFGDEYDTGIFMNVDYDETEVLDIHFSGANKYTILDVLDEINYPVTGEMIKVFDEGGSTFNSMDNIGILIWNHELNLVPSGTITMFVIAFDEEQILRLEEAARIFED</sequence>
<dbReference type="Proteomes" id="UP001072007">
    <property type="component" value="Unassembled WGS sequence"/>
</dbReference>
<keyword evidence="1" id="KW-0812">Transmembrane</keyword>
<gene>
    <name evidence="2" type="ORF">ODY23_01180</name>
</gene>
<dbReference type="RefSeq" id="WP_064293434.1">
    <property type="nucleotide sequence ID" value="NZ_JAOTMC010000003.1"/>
</dbReference>
<comment type="caution">
    <text evidence="2">The sequence shown here is derived from an EMBL/GenBank/DDBJ whole genome shotgun (WGS) entry which is preliminary data.</text>
</comment>
<keyword evidence="3" id="KW-1185">Reference proteome</keyword>
<keyword evidence="1" id="KW-0472">Membrane</keyword>
<reference evidence="2" key="1">
    <citation type="submission" date="2024-05" db="EMBL/GenBank/DDBJ databases">
        <title>Aerococcus urinae taxonomy study.</title>
        <authorList>
            <person name="Christensen J."/>
            <person name="Senneby E."/>
        </authorList>
    </citation>
    <scope>NUCLEOTIDE SEQUENCE</scope>
    <source>
        <strain evidence="2">CDC-3352-U95</strain>
    </source>
</reference>
<protein>
    <recommendedName>
        <fullName evidence="4">DUF4367 domain-containing protein</fullName>
    </recommendedName>
</protein>
<dbReference type="EMBL" id="JAOTMD010000002">
    <property type="protein sequence ID" value="MCY3024923.1"/>
    <property type="molecule type" value="Genomic_DNA"/>
</dbReference>
<keyword evidence="1" id="KW-1133">Transmembrane helix</keyword>
<dbReference type="GeneID" id="86970091"/>